<evidence type="ECO:0000313" key="10">
    <source>
        <dbReference type="Proteomes" id="UP000468901"/>
    </source>
</evidence>
<keyword evidence="10" id="KW-1185">Reference proteome</keyword>
<comment type="caution">
    <text evidence="9">The sequence shown here is derived from an EMBL/GenBank/DDBJ whole genome shotgun (WGS) entry which is preliminary data.</text>
</comment>
<name>A0A6N6VGE1_9HYPH</name>
<evidence type="ECO:0000259" key="8">
    <source>
        <dbReference type="Pfam" id="PF04613"/>
    </source>
</evidence>
<dbReference type="AlphaFoldDB" id="A0A6N6VGE1"/>
<accession>A0A6N6VGE1</accession>
<keyword evidence="4 7" id="KW-0677">Repeat</keyword>
<dbReference type="InterPro" id="IPR001451">
    <property type="entry name" value="Hexapep"/>
</dbReference>
<evidence type="ECO:0000256" key="2">
    <source>
        <dbReference type="ARBA" id="ARBA00022556"/>
    </source>
</evidence>
<dbReference type="Proteomes" id="UP000468901">
    <property type="component" value="Unassembled WGS sequence"/>
</dbReference>
<dbReference type="GO" id="GO:0009245">
    <property type="term" value="P:lipid A biosynthetic process"/>
    <property type="evidence" value="ECO:0007669"/>
    <property type="project" value="UniProtKB-UniRule"/>
</dbReference>
<dbReference type="NCBIfam" id="TIGR01853">
    <property type="entry name" value="lipid_A_lpxD"/>
    <property type="match status" value="1"/>
</dbReference>
<keyword evidence="3 7" id="KW-0808">Transferase</keyword>
<dbReference type="Gene3D" id="3.40.1390.10">
    <property type="entry name" value="MurE/MurF, N-terminal domain"/>
    <property type="match status" value="1"/>
</dbReference>
<keyword evidence="6 7" id="KW-0012">Acyltransferase</keyword>
<feature type="domain" description="UDP-3-O-[3-hydroxymyristoyl] glucosamine N-acyltransferase non-repeat region" evidence="8">
    <location>
        <begin position="34"/>
        <end position="102"/>
    </location>
</feature>
<dbReference type="EC" id="2.3.1.191" evidence="7"/>
<comment type="pathway">
    <text evidence="7">Bacterial outer membrane biogenesis; LPS lipid A biosynthesis.</text>
</comment>
<evidence type="ECO:0000256" key="1">
    <source>
        <dbReference type="ARBA" id="ARBA00022516"/>
    </source>
</evidence>
<evidence type="ECO:0000256" key="7">
    <source>
        <dbReference type="HAMAP-Rule" id="MF_00523"/>
    </source>
</evidence>
<dbReference type="RefSeq" id="WP_152216764.1">
    <property type="nucleotide sequence ID" value="NZ_WESC01000011.1"/>
</dbReference>
<feature type="active site" description="Proton acceptor" evidence="7">
    <location>
        <position position="258"/>
    </location>
</feature>
<sequence>MADSRFFANNGPFALGEIATRVGAELGSNADAARRIEDIASLDAAGPADLSFLDNPKYADAFAATAAGACLVHPRFVARAPAGLALLVSKEPYRAYALACQLFYPEEAHGADTYGEPTIVHPRAVVHPSASIGAGATIEPGAVIGAGVEIGSGTVVGANAVVSKGCTIGRNCFVGPNVTISHAHIGDRVMLHPGVAIGQDGFGFAMGFPRHEKVPQLGRVIIQDDVEIGANTTVDRGAGPDTVIGEGTKIDNLVQIGHNVQTGRGCVIVSQTGVSGSAKLGDFVVLAAQVGVTGHLTINSGVQVAARSAVIHDVPAGQKYGGVPARPIREWQRELVAIKNLSKRRKPDEPADDAS</sequence>
<comment type="similarity">
    <text evidence="7">Belongs to the transferase hexapeptide repeat family. LpxD subfamily.</text>
</comment>
<dbReference type="EMBL" id="WESC01000011">
    <property type="protein sequence ID" value="KAB7739308.1"/>
    <property type="molecule type" value="Genomic_DNA"/>
</dbReference>
<comment type="catalytic activity">
    <reaction evidence="7">
        <text>a UDP-3-O-[(3R)-3-hydroxyacyl]-alpha-D-glucosamine + a (3R)-hydroxyacyl-[ACP] = a UDP-2-N,3-O-bis[(3R)-3-hydroxyacyl]-alpha-D-glucosamine + holo-[ACP] + H(+)</text>
        <dbReference type="Rhea" id="RHEA:53836"/>
        <dbReference type="Rhea" id="RHEA-COMP:9685"/>
        <dbReference type="Rhea" id="RHEA-COMP:9945"/>
        <dbReference type="ChEBI" id="CHEBI:15378"/>
        <dbReference type="ChEBI" id="CHEBI:64479"/>
        <dbReference type="ChEBI" id="CHEBI:78827"/>
        <dbReference type="ChEBI" id="CHEBI:137740"/>
        <dbReference type="ChEBI" id="CHEBI:137748"/>
        <dbReference type="EC" id="2.3.1.191"/>
    </reaction>
</comment>
<dbReference type="SUPFAM" id="SSF51161">
    <property type="entry name" value="Trimeric LpxA-like enzymes"/>
    <property type="match status" value="1"/>
</dbReference>
<dbReference type="Pfam" id="PF04613">
    <property type="entry name" value="LpxD"/>
    <property type="match status" value="1"/>
</dbReference>
<dbReference type="Pfam" id="PF00132">
    <property type="entry name" value="Hexapep"/>
    <property type="match status" value="1"/>
</dbReference>
<keyword evidence="1 7" id="KW-0444">Lipid biosynthesis</keyword>
<evidence type="ECO:0000256" key="6">
    <source>
        <dbReference type="ARBA" id="ARBA00023315"/>
    </source>
</evidence>
<evidence type="ECO:0000313" key="9">
    <source>
        <dbReference type="EMBL" id="KAB7739308.1"/>
    </source>
</evidence>
<dbReference type="GO" id="GO:0103118">
    <property type="term" value="F:UDP-3-O-[(3R)-3-hydroxyacyl]-glucosamine N-acyltransferase activity"/>
    <property type="evidence" value="ECO:0007669"/>
    <property type="project" value="UniProtKB-EC"/>
</dbReference>
<gene>
    <name evidence="7 9" type="primary">lpxD</name>
    <name evidence="9" type="ORF">F2P47_12815</name>
</gene>
<dbReference type="PANTHER" id="PTHR43378">
    <property type="entry name" value="UDP-3-O-ACYLGLUCOSAMINE N-ACYLTRANSFERASE"/>
    <property type="match status" value="1"/>
</dbReference>
<comment type="function">
    <text evidence="7">Catalyzes the N-acylation of UDP-3-O-acylglucosamine using 3-hydroxyacyl-ACP as the acyl donor. Is involved in the biosynthesis of lipid A, a phosphorylated glycolipid that anchors the lipopolysaccharide to the outer membrane of the cell.</text>
</comment>
<evidence type="ECO:0000256" key="3">
    <source>
        <dbReference type="ARBA" id="ARBA00022679"/>
    </source>
</evidence>
<dbReference type="GO" id="GO:0016410">
    <property type="term" value="F:N-acyltransferase activity"/>
    <property type="evidence" value="ECO:0007669"/>
    <property type="project" value="InterPro"/>
</dbReference>
<dbReference type="InterPro" id="IPR020573">
    <property type="entry name" value="UDP_GlcNAc_AcTrfase_non-rep"/>
</dbReference>
<evidence type="ECO:0000256" key="5">
    <source>
        <dbReference type="ARBA" id="ARBA00023098"/>
    </source>
</evidence>
<dbReference type="NCBIfam" id="NF002060">
    <property type="entry name" value="PRK00892.1"/>
    <property type="match status" value="1"/>
</dbReference>
<dbReference type="PANTHER" id="PTHR43378:SF2">
    <property type="entry name" value="UDP-3-O-ACYLGLUCOSAMINE N-ACYLTRANSFERASE 1, MITOCHONDRIAL-RELATED"/>
    <property type="match status" value="1"/>
</dbReference>
<organism evidence="9 10">
    <name type="scientific">Parvibaculum sedimenti</name>
    <dbReference type="NCBI Taxonomy" id="2608632"/>
    <lineage>
        <taxon>Bacteria</taxon>
        <taxon>Pseudomonadati</taxon>
        <taxon>Pseudomonadota</taxon>
        <taxon>Alphaproteobacteria</taxon>
        <taxon>Hyphomicrobiales</taxon>
        <taxon>Parvibaculaceae</taxon>
        <taxon>Parvibaculum</taxon>
    </lineage>
</organism>
<dbReference type="UniPathway" id="UPA00973"/>
<reference evidence="9 10" key="1">
    <citation type="submission" date="2019-09" db="EMBL/GenBank/DDBJ databases">
        <title>Parvibaculum sedimenti sp. nov., isolated from sediment.</title>
        <authorList>
            <person name="Wang Y."/>
        </authorList>
    </citation>
    <scope>NUCLEOTIDE SEQUENCE [LARGE SCALE GENOMIC DNA]</scope>
    <source>
        <strain evidence="9 10">HXT-9</strain>
    </source>
</reference>
<dbReference type="CDD" id="cd03352">
    <property type="entry name" value="LbH_LpxD"/>
    <property type="match status" value="1"/>
</dbReference>
<keyword evidence="5 7" id="KW-0443">Lipid metabolism</keyword>
<proteinExistence type="inferred from homology"/>
<dbReference type="GO" id="GO:0016020">
    <property type="term" value="C:membrane"/>
    <property type="evidence" value="ECO:0007669"/>
    <property type="project" value="GOC"/>
</dbReference>
<dbReference type="InterPro" id="IPR007691">
    <property type="entry name" value="LpxD"/>
</dbReference>
<comment type="subunit">
    <text evidence="7">Homotrimer.</text>
</comment>
<evidence type="ECO:0000256" key="4">
    <source>
        <dbReference type="ARBA" id="ARBA00022737"/>
    </source>
</evidence>
<dbReference type="HAMAP" id="MF_00523">
    <property type="entry name" value="LpxD"/>
    <property type="match status" value="1"/>
</dbReference>
<keyword evidence="2 7" id="KW-0441">Lipid A biosynthesis</keyword>
<protein>
    <recommendedName>
        <fullName evidence="7">UDP-3-O-acylglucosamine N-acyltransferase</fullName>
        <ecNumber evidence="7">2.3.1.191</ecNumber>
    </recommendedName>
</protein>
<dbReference type="InterPro" id="IPR011004">
    <property type="entry name" value="Trimer_LpxA-like_sf"/>
</dbReference>
<dbReference type="Gene3D" id="2.160.10.10">
    <property type="entry name" value="Hexapeptide repeat proteins"/>
    <property type="match status" value="1"/>
</dbReference>